<evidence type="ECO:0000313" key="2">
    <source>
        <dbReference type="Proteomes" id="UP000049472"/>
    </source>
</evidence>
<organism evidence="1 2">
    <name type="scientific">Agathobacter rectalis</name>
    <dbReference type="NCBI Taxonomy" id="39491"/>
    <lineage>
        <taxon>Bacteria</taxon>
        <taxon>Bacillati</taxon>
        <taxon>Bacillota</taxon>
        <taxon>Clostridia</taxon>
        <taxon>Lachnospirales</taxon>
        <taxon>Lachnospiraceae</taxon>
        <taxon>Agathobacter</taxon>
    </lineage>
</organism>
<proteinExistence type="predicted"/>
<dbReference type="AlphaFoldDB" id="A0A0M6WUQ5"/>
<dbReference type="RefSeq" id="WP_055062468.1">
    <property type="nucleotide sequence ID" value="NZ_CVRQ01000027.1"/>
</dbReference>
<gene>
    <name evidence="1" type="ORF">T1815_25321</name>
</gene>
<accession>A0A0M6WUQ5</accession>
<sequence length="243" mass="28721">MGNESGEWIMHGMKWDNPDCIHSVDEAIKYINEFGFLPLFKNDIDGFSLEERTVPEYWWSDNPEIDPWMWRAIIARRHDIVYGKFFDKKAGFISKKWLPLFANYRRDGYDFDALYDDGKAPNKHKKIMVNFMEDNADSEIYSNELKKQAGFGKDGEKGFDGAITNLMMQTYLCNCDFKKRVNKRGIEYGWDVAVYSSIEHIYGYDYVTSCYKDSPQDSWKQIVDYMHEMYPDATDKQIRKLLK</sequence>
<reference evidence="2" key="1">
    <citation type="submission" date="2015-05" db="EMBL/GenBank/DDBJ databases">
        <authorList>
            <consortium name="Pathogen Informatics"/>
        </authorList>
    </citation>
    <scope>NUCLEOTIDE SEQUENCE [LARGE SCALE GENOMIC DNA]</scope>
    <source>
        <strain evidence="2">T1-815</strain>
    </source>
</reference>
<name>A0A0M6WUQ5_9FIRM</name>
<dbReference type="InterPro" id="IPR056298">
    <property type="entry name" value="AlkZ-rel"/>
</dbReference>
<keyword evidence="2" id="KW-1185">Reference proteome</keyword>
<dbReference type="Pfam" id="PF24741">
    <property type="entry name" value="AlkZ-rel"/>
    <property type="match status" value="1"/>
</dbReference>
<dbReference type="Proteomes" id="UP000049472">
    <property type="component" value="Unassembled WGS sequence"/>
</dbReference>
<dbReference type="EMBL" id="CVRQ01000027">
    <property type="protein sequence ID" value="CRL40964.1"/>
    <property type="molecule type" value="Genomic_DNA"/>
</dbReference>
<protein>
    <submittedName>
        <fullName evidence="1">Uncharacterized protein</fullName>
    </submittedName>
</protein>
<evidence type="ECO:0000313" key="1">
    <source>
        <dbReference type="EMBL" id="CRL40964.1"/>
    </source>
</evidence>